<dbReference type="PANTHER" id="PTHR11552">
    <property type="entry name" value="GLUCOSE-METHANOL-CHOLINE GMC OXIDOREDUCTASE"/>
    <property type="match status" value="1"/>
</dbReference>
<evidence type="ECO:0000256" key="1">
    <source>
        <dbReference type="ARBA" id="ARBA00001974"/>
    </source>
</evidence>
<evidence type="ECO:0000313" key="8">
    <source>
        <dbReference type="Proteomes" id="UP000182740"/>
    </source>
</evidence>
<evidence type="ECO:0000256" key="4">
    <source>
        <dbReference type="ARBA" id="ARBA00022827"/>
    </source>
</evidence>
<keyword evidence="8" id="KW-1185">Reference proteome</keyword>
<dbReference type="GO" id="GO:0050660">
    <property type="term" value="F:flavin adenine dinucleotide binding"/>
    <property type="evidence" value="ECO:0007669"/>
    <property type="project" value="InterPro"/>
</dbReference>
<dbReference type="InterPro" id="IPR036188">
    <property type="entry name" value="FAD/NAD-bd_sf"/>
</dbReference>
<evidence type="ECO:0000256" key="3">
    <source>
        <dbReference type="ARBA" id="ARBA00022630"/>
    </source>
</evidence>
<dbReference type="GO" id="GO:0016614">
    <property type="term" value="F:oxidoreductase activity, acting on CH-OH group of donors"/>
    <property type="evidence" value="ECO:0007669"/>
    <property type="project" value="InterPro"/>
</dbReference>
<dbReference type="Proteomes" id="UP000182740">
    <property type="component" value="Unassembled WGS sequence"/>
</dbReference>
<keyword evidence="4 5" id="KW-0274">FAD</keyword>
<dbReference type="SUPFAM" id="SSF54373">
    <property type="entry name" value="FAD-linked reductases, C-terminal domain"/>
    <property type="match status" value="1"/>
</dbReference>
<dbReference type="Gene3D" id="3.30.560.10">
    <property type="entry name" value="Glucose Oxidase, domain 3"/>
    <property type="match status" value="1"/>
</dbReference>
<reference evidence="8" key="1">
    <citation type="submission" date="2016-11" db="EMBL/GenBank/DDBJ databases">
        <authorList>
            <person name="Varghese N."/>
            <person name="Submissions S."/>
        </authorList>
    </citation>
    <scope>NUCLEOTIDE SEQUENCE [LARGE SCALE GENOMIC DNA]</scope>
    <source>
        <strain evidence="8">DSM 44671</strain>
    </source>
</reference>
<evidence type="ECO:0000313" key="7">
    <source>
        <dbReference type="EMBL" id="SFW79326.1"/>
    </source>
</evidence>
<comment type="similarity">
    <text evidence="2 5">Belongs to the GMC oxidoreductase family.</text>
</comment>
<comment type="cofactor">
    <cofactor evidence="1">
        <name>FAD</name>
        <dbReference type="ChEBI" id="CHEBI:57692"/>
    </cofactor>
</comment>
<evidence type="ECO:0000259" key="6">
    <source>
        <dbReference type="PROSITE" id="PS00623"/>
    </source>
</evidence>
<organism evidence="7 8">
    <name type="scientific">Amycolatopsis australiensis</name>
    <dbReference type="NCBI Taxonomy" id="546364"/>
    <lineage>
        <taxon>Bacteria</taxon>
        <taxon>Bacillati</taxon>
        <taxon>Actinomycetota</taxon>
        <taxon>Actinomycetes</taxon>
        <taxon>Pseudonocardiales</taxon>
        <taxon>Pseudonocardiaceae</taxon>
        <taxon>Amycolatopsis</taxon>
    </lineage>
</organism>
<dbReference type="Pfam" id="PF05199">
    <property type="entry name" value="GMC_oxred_C"/>
    <property type="match status" value="1"/>
</dbReference>
<sequence>MHARRRSIRFAGTHGTISAAVMDGWFGGDRKHTFSVPRIKRITNTEPGFARPGRLTFTVEGAATEVLPNPAGGGDRVDMNTFCYNGWDTKLVAAIEKPWPRCRSTRCARRRRRYTVSKLEQVIVCGGPDRGADMANRAPRGDEADYVVVGSGSSGAAIAGRLAQSGASVIVLEAGKSDERLLIRKPGLVGPMHAVPQLKKPFDWGFYGVEQKHVLDRRMPVPRGKVVGGSSSINGMVYVRGNRANFDSWAAEGNTGWDADSVNAAYKRMEDFEDGENAFRGAGGPIRVTRAKNPQEGSLQFVEATSEALGCKILDDYNAESQEGVSRMQQNAADGLRYSASRGYLHHLAPPTLELQSGALVRKVLFDGGRAVGVEVADGRGTRVVRAGKEVILSAGFVGSAQLLMLSGIGHAEHLREHGIAVRADLPVGDNLHDHMFHALTFHVSSSKNKGTAPYFARGLARELLRPGSTFLANSVFEAVAFLRTSQAGAVPDLQLHLLPWAYVSPNQDAPIRHDVDKRPALTVLTTLIYPKSRGTLRLASADPAAAPRIDFRYLSDPADLELLGEGSEMVREIFASKAFKGAVKEEIHPGTHLRGQELRDAILNRATSVYHGVGTCRMGVDELAVVGPDLKVRGVDGLRVCDASIMPSITGGNTNAPAIMIGEMGARLVLSGK</sequence>
<dbReference type="InterPro" id="IPR007867">
    <property type="entry name" value="GMC_OxRtase_C"/>
</dbReference>
<dbReference type="Pfam" id="PF00732">
    <property type="entry name" value="GMC_oxred_N"/>
    <property type="match status" value="1"/>
</dbReference>
<gene>
    <name evidence="7" type="ORF">SAMN04489730_4712</name>
</gene>
<dbReference type="PROSITE" id="PS00623">
    <property type="entry name" value="GMC_OXRED_1"/>
    <property type="match status" value="1"/>
</dbReference>
<dbReference type="InterPro" id="IPR000172">
    <property type="entry name" value="GMC_OxRdtase_N"/>
</dbReference>
<evidence type="ECO:0000256" key="2">
    <source>
        <dbReference type="ARBA" id="ARBA00010790"/>
    </source>
</evidence>
<name>A0A1K1S4S1_9PSEU</name>
<dbReference type="SUPFAM" id="SSF51905">
    <property type="entry name" value="FAD/NAD(P)-binding domain"/>
    <property type="match status" value="1"/>
</dbReference>
<protein>
    <submittedName>
        <fullName evidence="7">Choline dehydrogenase</fullName>
    </submittedName>
</protein>
<evidence type="ECO:0000256" key="5">
    <source>
        <dbReference type="RuleBase" id="RU003968"/>
    </source>
</evidence>
<dbReference type="AlphaFoldDB" id="A0A1K1S4S1"/>
<keyword evidence="3 5" id="KW-0285">Flavoprotein</keyword>
<dbReference type="PANTHER" id="PTHR11552:SF147">
    <property type="entry name" value="CHOLINE DEHYDROGENASE, MITOCHONDRIAL"/>
    <property type="match status" value="1"/>
</dbReference>
<dbReference type="InterPro" id="IPR012132">
    <property type="entry name" value="GMC_OxRdtase"/>
</dbReference>
<dbReference type="Gene3D" id="3.50.50.60">
    <property type="entry name" value="FAD/NAD(P)-binding domain"/>
    <property type="match status" value="1"/>
</dbReference>
<dbReference type="EMBL" id="FPJG01000006">
    <property type="protein sequence ID" value="SFW79326.1"/>
    <property type="molecule type" value="Genomic_DNA"/>
</dbReference>
<feature type="domain" description="Glucose-methanol-choline oxidoreductase N-terminal" evidence="6">
    <location>
        <begin position="224"/>
        <end position="247"/>
    </location>
</feature>
<accession>A0A1K1S4S1</accession>
<proteinExistence type="inferred from homology"/>
<dbReference type="STRING" id="546364.SAMN04489730_4712"/>